<evidence type="ECO:0000256" key="3">
    <source>
        <dbReference type="ARBA" id="ARBA00022989"/>
    </source>
</evidence>
<dbReference type="GO" id="GO:0033281">
    <property type="term" value="C:TAT protein transport complex"/>
    <property type="evidence" value="ECO:0007669"/>
    <property type="project" value="UniProtKB-UniRule"/>
</dbReference>
<proteinExistence type="inferred from homology"/>
<name>A0A433RWY9_9BACL</name>
<dbReference type="InterPro" id="IPR002033">
    <property type="entry name" value="TatC"/>
</dbReference>
<evidence type="ECO:0000256" key="4">
    <source>
        <dbReference type="ARBA" id="ARBA00023136"/>
    </source>
</evidence>
<accession>A0A433RWY9</accession>
<dbReference type="PROSITE" id="PS01218">
    <property type="entry name" value="TATC"/>
    <property type="match status" value="1"/>
</dbReference>
<keyword evidence="2 5" id="KW-0812">Transmembrane</keyword>
<dbReference type="GO" id="GO:0009977">
    <property type="term" value="F:proton motive force dependent protein transmembrane transporter activity"/>
    <property type="evidence" value="ECO:0007669"/>
    <property type="project" value="TreeGrafter"/>
</dbReference>
<feature type="transmembrane region" description="Helical" evidence="5">
    <location>
        <begin position="192"/>
        <end position="209"/>
    </location>
</feature>
<dbReference type="OrthoDB" id="9777044at2"/>
<evidence type="ECO:0000256" key="2">
    <source>
        <dbReference type="ARBA" id="ARBA00022692"/>
    </source>
</evidence>
<dbReference type="Proteomes" id="UP000288623">
    <property type="component" value="Unassembled WGS sequence"/>
</dbReference>
<comment type="caution">
    <text evidence="6">The sequence shown here is derived from an EMBL/GenBank/DDBJ whole genome shotgun (WGS) entry which is preliminary data.</text>
</comment>
<dbReference type="PANTHER" id="PTHR30371">
    <property type="entry name" value="SEC-INDEPENDENT PROTEIN TRANSLOCASE PROTEIN TATC"/>
    <property type="match status" value="1"/>
</dbReference>
<keyword evidence="5" id="KW-0811">Translocation</keyword>
<comment type="subcellular location">
    <subcellularLocation>
        <location evidence="5">Cell membrane</location>
        <topology evidence="5">Multi-pass membrane protein</topology>
    </subcellularLocation>
    <subcellularLocation>
        <location evidence="1">Membrane</location>
        <topology evidence="1">Multi-pass membrane protein</topology>
    </subcellularLocation>
</comment>
<evidence type="ECO:0000256" key="5">
    <source>
        <dbReference type="HAMAP-Rule" id="MF_00902"/>
    </source>
</evidence>
<organism evidence="6 7">
    <name type="scientific">Candidatus Kurthia intestinigallinarum</name>
    <dbReference type="NCBI Taxonomy" id="1562256"/>
    <lineage>
        <taxon>Bacteria</taxon>
        <taxon>Bacillati</taxon>
        <taxon>Bacillota</taxon>
        <taxon>Bacilli</taxon>
        <taxon>Bacillales</taxon>
        <taxon>Caryophanaceae</taxon>
        <taxon>Kurthia</taxon>
    </lineage>
</organism>
<dbReference type="HAMAP" id="MF_00902">
    <property type="entry name" value="TatC"/>
    <property type="match status" value="1"/>
</dbReference>
<feature type="transmembrane region" description="Helical" evidence="5">
    <location>
        <begin position="106"/>
        <end position="130"/>
    </location>
</feature>
<keyword evidence="4 5" id="KW-0472">Membrane</keyword>
<feature type="transmembrane region" description="Helical" evidence="5">
    <location>
        <begin position="66"/>
        <end position="85"/>
    </location>
</feature>
<dbReference type="PANTHER" id="PTHR30371:SF0">
    <property type="entry name" value="SEC-INDEPENDENT PROTEIN TRANSLOCASE PROTEIN TATC, CHLOROPLASTIC-RELATED"/>
    <property type="match status" value="1"/>
</dbReference>
<sequence length="261" mass="30479">MEDNELTLEQHINELRKRLITVTVFFVINVIIGLFIAKPLIHYLQYSEHAKSLQLHAFNVTDPLKIFFQADFVIALVLTMPVIMYQLWAYVSPGLYAHEQKATLRYIPYVIVLFVVGVAFSYLILFPYIMKFMMEWSQDMNVEQTIGINEYFQFLFKITIPFGFVFQLPVIMHFVARIGLVTPMWMASVRKYAYFSLLVIAAIIAPPEVVSHLMITIPLCILYEISIWIARLGYRQYLRSERKRLTELGMEKESIDGMLKG</sequence>
<keyword evidence="5" id="KW-0653">Protein transport</keyword>
<dbReference type="GO" id="GO:0065002">
    <property type="term" value="P:intracellular protein transmembrane transport"/>
    <property type="evidence" value="ECO:0007669"/>
    <property type="project" value="TreeGrafter"/>
</dbReference>
<dbReference type="PRINTS" id="PR01840">
    <property type="entry name" value="TATCFAMILY"/>
</dbReference>
<keyword evidence="5" id="KW-1003">Cell membrane</keyword>
<dbReference type="GO" id="GO:0043953">
    <property type="term" value="P:protein transport by the Tat complex"/>
    <property type="evidence" value="ECO:0007669"/>
    <property type="project" value="UniProtKB-UniRule"/>
</dbReference>
<comment type="subunit">
    <text evidence="5">Forms a complex with TatA.</text>
</comment>
<dbReference type="AlphaFoldDB" id="A0A433RWY9"/>
<dbReference type="NCBIfam" id="TIGR00945">
    <property type="entry name" value="tatC"/>
    <property type="match status" value="1"/>
</dbReference>
<dbReference type="RefSeq" id="WP_126989632.1">
    <property type="nucleotide sequence ID" value="NZ_JTFC01000011.1"/>
</dbReference>
<dbReference type="Pfam" id="PF00902">
    <property type="entry name" value="TatC"/>
    <property type="match status" value="1"/>
</dbReference>
<comment type="similarity">
    <text evidence="5">Belongs to the TatC family.</text>
</comment>
<feature type="transmembrane region" description="Helical" evidence="5">
    <location>
        <begin position="20"/>
        <end position="46"/>
    </location>
</feature>
<dbReference type="EMBL" id="JTFC01000011">
    <property type="protein sequence ID" value="RUS57816.1"/>
    <property type="molecule type" value="Genomic_DNA"/>
</dbReference>
<keyword evidence="3 5" id="KW-1133">Transmembrane helix</keyword>
<evidence type="ECO:0000313" key="6">
    <source>
        <dbReference type="EMBL" id="RUS57816.1"/>
    </source>
</evidence>
<keyword evidence="7" id="KW-1185">Reference proteome</keyword>
<reference evidence="6 7" key="1">
    <citation type="submission" date="2014-11" db="EMBL/GenBank/DDBJ databases">
        <title>Genome sequence and analysis of novel Kurthia sp.</title>
        <authorList>
            <person name="Lawson J.N."/>
            <person name="Gonzalez J.E."/>
            <person name="Rinauldi L."/>
            <person name="Xuan Z."/>
            <person name="Firman A."/>
            <person name="Shaddox L."/>
            <person name="Trudeau A."/>
            <person name="Shah S."/>
            <person name="Reiman D."/>
        </authorList>
    </citation>
    <scope>NUCLEOTIDE SEQUENCE [LARGE SCALE GENOMIC DNA]</scope>
    <source>
        <strain evidence="6 7">3B1D</strain>
    </source>
</reference>
<comment type="function">
    <text evidence="5">Part of the twin-arginine translocation (Tat) system that transports large folded proteins containing a characteristic twin-arginine motif in their signal peptide across membranes.</text>
</comment>
<evidence type="ECO:0000313" key="7">
    <source>
        <dbReference type="Proteomes" id="UP000288623"/>
    </source>
</evidence>
<protein>
    <recommendedName>
        <fullName evidence="5">Sec-independent protein translocase protein TatC</fullName>
    </recommendedName>
</protein>
<feature type="transmembrane region" description="Helical" evidence="5">
    <location>
        <begin position="158"/>
        <end position="180"/>
    </location>
</feature>
<dbReference type="InterPro" id="IPR019820">
    <property type="entry name" value="Sec-indep_translocase_CS"/>
</dbReference>
<gene>
    <name evidence="5" type="primary">tatC</name>
    <name evidence="6" type="ORF">QI30_03815</name>
</gene>
<feature type="transmembrane region" description="Helical" evidence="5">
    <location>
        <begin position="215"/>
        <end position="234"/>
    </location>
</feature>
<evidence type="ECO:0000256" key="1">
    <source>
        <dbReference type="ARBA" id="ARBA00004141"/>
    </source>
</evidence>
<keyword evidence="5" id="KW-0813">Transport</keyword>